<proteinExistence type="predicted"/>
<name>A0A101IIX0_9EURY</name>
<dbReference type="AlphaFoldDB" id="A0A101IIX0"/>
<evidence type="ECO:0000259" key="1">
    <source>
        <dbReference type="Pfam" id="PF00753"/>
    </source>
</evidence>
<dbReference type="InterPro" id="IPR001279">
    <property type="entry name" value="Metallo-B-lactamas"/>
</dbReference>
<dbReference type="EMBL" id="LGHB01000023">
    <property type="protein sequence ID" value="KUK95958.1"/>
    <property type="molecule type" value="Genomic_DNA"/>
</dbReference>
<evidence type="ECO:0000313" key="3">
    <source>
        <dbReference type="EMBL" id="KUK95958.1"/>
    </source>
</evidence>
<comment type="caution">
    <text evidence="3">The sequence shown here is derived from an EMBL/GenBank/DDBJ whole genome shotgun (WGS) entry which is preliminary data.</text>
</comment>
<dbReference type="PANTHER" id="PTHR42663:SF6">
    <property type="entry name" value="HYDROLASE C777.06C-RELATED"/>
    <property type="match status" value="1"/>
</dbReference>
<dbReference type="EMBL" id="LGFT01000017">
    <property type="protein sequence ID" value="KUK44709.1"/>
    <property type="molecule type" value="Genomic_DNA"/>
</dbReference>
<accession>A0A101IIX0</accession>
<evidence type="ECO:0000313" key="5">
    <source>
        <dbReference type="Proteomes" id="UP000057043"/>
    </source>
</evidence>
<dbReference type="PANTHER" id="PTHR42663">
    <property type="entry name" value="HYDROLASE C777.06C-RELATED-RELATED"/>
    <property type="match status" value="1"/>
</dbReference>
<sequence length="325" mass="36501">MNIDIWTWGTGGPFGRELGVVPERRRRGHTATSIIISEEGEDRGRGAHILIDAGAPCVEMMIEKGVSAPDLLFLTHPHFDHVSDLDRLANSRMRGLMVKNGVRDFKEAKSIFRPLAVVGAEDCLHHPKDGIRARFGYLEGLVRWTPISNYDLWQSVNLEGSIQPGQPQVRAEDLFSLEFKALPVRHSRHAPGSCLFIFRFGSEKKEDLQIRNVVISGDFKSMEDWVAESPDLLDPACIVLDSNTIRSKGNYHACLEENKARIHRWCSGDEEVLVLLNHLSGFGDYLEGFYDHVPDDDDWNAAADLAQKPKVTVRIAEDGGCYRLK</sequence>
<protein>
    <submittedName>
        <fullName evidence="3">Beta-lactamase domain protein</fullName>
    </submittedName>
</protein>
<dbReference type="Gene3D" id="3.60.15.10">
    <property type="entry name" value="Ribonuclease Z/Hydroxyacylglutathione hydrolase-like"/>
    <property type="match status" value="1"/>
</dbReference>
<dbReference type="Proteomes" id="UP000057043">
    <property type="component" value="Unassembled WGS sequence"/>
</dbReference>
<dbReference type="SUPFAM" id="SSF56281">
    <property type="entry name" value="Metallo-hydrolase/oxidoreductase"/>
    <property type="match status" value="1"/>
</dbReference>
<dbReference type="PATRIC" id="fig|301375.6.peg.628"/>
<gene>
    <name evidence="2" type="ORF">XD72_0883</name>
    <name evidence="3" type="ORF">XE07_1485</name>
</gene>
<dbReference type="Pfam" id="PF00753">
    <property type="entry name" value="Lactamase_B"/>
    <property type="match status" value="1"/>
</dbReference>
<reference evidence="3" key="1">
    <citation type="journal article" date="2015" name="MBio">
        <title>Genome-resolved metagenomic analysis reveals roles for candidate phyla and other microbial community members in biogeochemical transformations in oil reservoirs.</title>
        <authorList>
            <person name="Hu P."/>
            <person name="Tom L."/>
            <person name="Singh A."/>
            <person name="Thomas B.C."/>
            <person name="Baker B.J."/>
            <person name="Piceno Y.M."/>
            <person name="Andersen G.L."/>
            <person name="Banfield J.F."/>
        </authorList>
    </citation>
    <scope>NUCLEOTIDE SEQUENCE [LARGE SCALE GENOMIC DNA]</scope>
    <source>
        <strain evidence="3">56_747</strain>
    </source>
</reference>
<reference evidence="4 5" key="2">
    <citation type="journal article" date="2015" name="MBio">
        <title>Genome-Resolved Metagenomic Analysis Reveals Roles for Candidate Phyla and Other Microbial Community Members in Biogeochemical Transformations in Oil Reservoirs.</title>
        <authorList>
            <person name="Hu P."/>
            <person name="Tom L."/>
            <person name="Singh A."/>
            <person name="Thomas B.C."/>
            <person name="Baker B.J."/>
            <person name="Piceno Y.M."/>
            <person name="Andersen G.L."/>
            <person name="Banfield J.F."/>
        </authorList>
    </citation>
    <scope>NUCLEOTIDE SEQUENCE [LARGE SCALE GENOMIC DNA]</scope>
    <source>
        <strain evidence="2">57_489</strain>
    </source>
</reference>
<evidence type="ECO:0000313" key="2">
    <source>
        <dbReference type="EMBL" id="KUK44709.1"/>
    </source>
</evidence>
<dbReference type="Proteomes" id="UP000053961">
    <property type="component" value="Unassembled WGS sequence"/>
</dbReference>
<organism evidence="3 4">
    <name type="scientific">Methanothrix harundinacea</name>
    <dbReference type="NCBI Taxonomy" id="301375"/>
    <lineage>
        <taxon>Archaea</taxon>
        <taxon>Methanobacteriati</taxon>
        <taxon>Methanobacteriota</taxon>
        <taxon>Stenosarchaea group</taxon>
        <taxon>Methanomicrobia</taxon>
        <taxon>Methanotrichales</taxon>
        <taxon>Methanotrichaceae</taxon>
        <taxon>Methanothrix</taxon>
    </lineage>
</organism>
<evidence type="ECO:0000313" key="4">
    <source>
        <dbReference type="Proteomes" id="UP000053961"/>
    </source>
</evidence>
<dbReference type="InterPro" id="IPR036866">
    <property type="entry name" value="RibonucZ/Hydroxyglut_hydro"/>
</dbReference>
<feature type="domain" description="Metallo-beta-lactamase" evidence="1">
    <location>
        <begin position="44"/>
        <end position="90"/>
    </location>
</feature>